<dbReference type="PANTHER" id="PTHR42949">
    <property type="entry name" value="ANAEROBIC GLYCEROL-3-PHOSPHATE DEHYDROGENASE SUBUNIT B"/>
    <property type="match status" value="1"/>
</dbReference>
<dbReference type="AlphaFoldDB" id="X1PDY6"/>
<dbReference type="InterPro" id="IPR023753">
    <property type="entry name" value="FAD/NAD-binding_dom"/>
</dbReference>
<organism evidence="3">
    <name type="scientific">marine sediment metagenome</name>
    <dbReference type="NCBI Taxonomy" id="412755"/>
    <lineage>
        <taxon>unclassified sequences</taxon>
        <taxon>metagenomes</taxon>
        <taxon>ecological metagenomes</taxon>
    </lineage>
</organism>
<accession>X1PDY6</accession>
<feature type="domain" description="FAD/NAD(P)-binding" evidence="2">
    <location>
        <begin position="9"/>
        <end position="190"/>
    </location>
</feature>
<sequence>MGLELKRCDVIVIGSGPAGLSCSIEATGSRAEVILIDENGRPGGQLFKQVHKFFGSKQHKAGVRGFDIGLQLLEQVNKLGVNTLLNTVAYGIFEEKTVGIIKNEKIEMIQGKKILLATGAIENPIVFPGWTLPGVMGAGAAQTMINIHRVLPGKRFVILGSGNVGLIISYQLLQAGASVIAVVEAAPKIGGYQVHASKIR</sequence>
<comment type="caution">
    <text evidence="3">The sequence shown here is derived from an EMBL/GenBank/DDBJ whole genome shotgun (WGS) entry which is preliminary data.</text>
</comment>
<dbReference type="PANTHER" id="PTHR42949:SF3">
    <property type="entry name" value="ANAEROBIC GLYCEROL-3-PHOSPHATE DEHYDROGENASE SUBUNIT B"/>
    <property type="match status" value="1"/>
</dbReference>
<feature type="non-terminal residue" evidence="3">
    <location>
        <position position="200"/>
    </location>
</feature>
<dbReference type="SUPFAM" id="SSF51905">
    <property type="entry name" value="FAD/NAD(P)-binding domain"/>
    <property type="match status" value="1"/>
</dbReference>
<dbReference type="InterPro" id="IPR036188">
    <property type="entry name" value="FAD/NAD-bd_sf"/>
</dbReference>
<dbReference type="GO" id="GO:0016491">
    <property type="term" value="F:oxidoreductase activity"/>
    <property type="evidence" value="ECO:0007669"/>
    <property type="project" value="UniProtKB-KW"/>
</dbReference>
<reference evidence="3" key="1">
    <citation type="journal article" date="2014" name="Front. Microbiol.">
        <title>High frequency of phylogenetically diverse reductive dehalogenase-homologous genes in deep subseafloor sedimentary metagenomes.</title>
        <authorList>
            <person name="Kawai M."/>
            <person name="Futagami T."/>
            <person name="Toyoda A."/>
            <person name="Takaki Y."/>
            <person name="Nishi S."/>
            <person name="Hori S."/>
            <person name="Arai W."/>
            <person name="Tsubouchi T."/>
            <person name="Morono Y."/>
            <person name="Uchiyama I."/>
            <person name="Ito T."/>
            <person name="Fujiyama A."/>
            <person name="Inagaki F."/>
            <person name="Takami H."/>
        </authorList>
    </citation>
    <scope>NUCLEOTIDE SEQUENCE</scope>
    <source>
        <strain evidence="3">Expedition CK06-06</strain>
    </source>
</reference>
<dbReference type="PROSITE" id="PS51257">
    <property type="entry name" value="PROKAR_LIPOPROTEIN"/>
    <property type="match status" value="1"/>
</dbReference>
<gene>
    <name evidence="3" type="ORF">S06H3_30470</name>
</gene>
<dbReference type="Gene3D" id="3.50.50.60">
    <property type="entry name" value="FAD/NAD(P)-binding domain"/>
    <property type="match status" value="1"/>
</dbReference>
<evidence type="ECO:0000313" key="3">
    <source>
        <dbReference type="EMBL" id="GAI29129.1"/>
    </source>
</evidence>
<dbReference type="EMBL" id="BARV01017947">
    <property type="protein sequence ID" value="GAI29129.1"/>
    <property type="molecule type" value="Genomic_DNA"/>
</dbReference>
<dbReference type="PRINTS" id="PR00368">
    <property type="entry name" value="FADPNR"/>
</dbReference>
<protein>
    <recommendedName>
        <fullName evidence="2">FAD/NAD(P)-binding domain-containing protein</fullName>
    </recommendedName>
</protein>
<dbReference type="InterPro" id="IPR051691">
    <property type="entry name" value="Metab_Enz_Cyan_OpOx_G3PDH"/>
</dbReference>
<dbReference type="PRINTS" id="PR00469">
    <property type="entry name" value="PNDRDTASEII"/>
</dbReference>
<name>X1PDY6_9ZZZZ</name>
<proteinExistence type="predicted"/>
<keyword evidence="1" id="KW-0560">Oxidoreductase</keyword>
<dbReference type="Pfam" id="PF07992">
    <property type="entry name" value="Pyr_redox_2"/>
    <property type="match status" value="1"/>
</dbReference>
<evidence type="ECO:0000259" key="2">
    <source>
        <dbReference type="Pfam" id="PF07992"/>
    </source>
</evidence>
<evidence type="ECO:0000256" key="1">
    <source>
        <dbReference type="ARBA" id="ARBA00023002"/>
    </source>
</evidence>